<dbReference type="GO" id="GO:0005576">
    <property type="term" value="C:extracellular region"/>
    <property type="evidence" value="ECO:0007669"/>
    <property type="project" value="UniProtKB-SubCell"/>
</dbReference>
<dbReference type="GO" id="GO:0003676">
    <property type="term" value="F:nucleic acid binding"/>
    <property type="evidence" value="ECO:0007669"/>
    <property type="project" value="InterPro"/>
</dbReference>
<dbReference type="SUPFAM" id="SSF53300">
    <property type="entry name" value="vWA-like"/>
    <property type="match status" value="1"/>
</dbReference>
<dbReference type="InterPro" id="IPR036465">
    <property type="entry name" value="vWFA_dom_sf"/>
</dbReference>
<dbReference type="Ensembl" id="ENSMZET00005010548.1">
    <property type="protein sequence ID" value="ENSMZEP00005010179.1"/>
    <property type="gene ID" value="ENSMZEG00005007651.1"/>
</dbReference>
<dbReference type="PROSITE" id="PS51468">
    <property type="entry name" value="VIT"/>
    <property type="match status" value="1"/>
</dbReference>
<dbReference type="PANTHER" id="PTHR10338">
    <property type="entry name" value="INTER-ALPHA-TRYPSIN INHIBITOR HEAVY CHAIN FAMILY MEMBER"/>
    <property type="match status" value="1"/>
</dbReference>
<evidence type="ECO:0000313" key="12">
    <source>
        <dbReference type="Ensembl" id="ENSMZEP00005010179.1"/>
    </source>
</evidence>
<dbReference type="Gene3D" id="3.40.50.410">
    <property type="entry name" value="von Willebrand factor, type A domain"/>
    <property type="match status" value="1"/>
</dbReference>
<evidence type="ECO:0000256" key="5">
    <source>
        <dbReference type="ARBA" id="ARBA00022729"/>
    </source>
</evidence>
<keyword evidence="4" id="KW-0646">Protease inhibitor</keyword>
<organism evidence="12 13">
    <name type="scientific">Maylandia zebra</name>
    <name type="common">zebra mbuna</name>
    <dbReference type="NCBI Taxonomy" id="106582"/>
    <lineage>
        <taxon>Eukaryota</taxon>
        <taxon>Metazoa</taxon>
        <taxon>Chordata</taxon>
        <taxon>Craniata</taxon>
        <taxon>Vertebrata</taxon>
        <taxon>Euteleostomi</taxon>
        <taxon>Actinopterygii</taxon>
        <taxon>Neopterygii</taxon>
        <taxon>Teleostei</taxon>
        <taxon>Neoteleostei</taxon>
        <taxon>Acanthomorphata</taxon>
        <taxon>Ovalentaria</taxon>
        <taxon>Cichlomorphae</taxon>
        <taxon>Cichliformes</taxon>
        <taxon>Cichlidae</taxon>
        <taxon>African cichlids</taxon>
        <taxon>Pseudocrenilabrinae</taxon>
        <taxon>Haplochromini</taxon>
        <taxon>Maylandia</taxon>
        <taxon>Maylandia zebra complex</taxon>
    </lineage>
</organism>
<evidence type="ECO:0000256" key="1">
    <source>
        <dbReference type="ARBA" id="ARBA00004613"/>
    </source>
</evidence>
<reference evidence="12" key="2">
    <citation type="submission" date="2025-08" db="UniProtKB">
        <authorList>
            <consortium name="Ensembl"/>
        </authorList>
    </citation>
    <scope>IDENTIFICATION</scope>
</reference>
<evidence type="ECO:0000256" key="2">
    <source>
        <dbReference type="ARBA" id="ARBA00010158"/>
    </source>
</evidence>
<reference evidence="12" key="3">
    <citation type="submission" date="2025-09" db="UniProtKB">
        <authorList>
            <consortium name="Ensembl"/>
        </authorList>
    </citation>
    <scope>IDENTIFICATION</scope>
</reference>
<dbReference type="InterPro" id="IPR013694">
    <property type="entry name" value="VIT"/>
</dbReference>
<dbReference type="InterPro" id="IPR004875">
    <property type="entry name" value="DDE_SF_endonuclease_dom"/>
</dbReference>
<evidence type="ECO:0000256" key="8">
    <source>
        <dbReference type="SAM" id="MobiDB-lite"/>
    </source>
</evidence>
<dbReference type="Pfam" id="PF08487">
    <property type="entry name" value="VIT"/>
    <property type="match status" value="1"/>
</dbReference>
<feature type="signal peptide" evidence="9">
    <location>
        <begin position="1"/>
        <end position="23"/>
    </location>
</feature>
<feature type="compositionally biased region" description="Basic and acidic residues" evidence="8">
    <location>
        <begin position="597"/>
        <end position="610"/>
    </location>
</feature>
<protein>
    <submittedName>
        <fullName evidence="12">Inter-alpha-trypsin inhibitor heavy chain H3-like</fullName>
    </submittedName>
</protein>
<evidence type="ECO:0000259" key="10">
    <source>
        <dbReference type="PROSITE" id="PS50234"/>
    </source>
</evidence>
<feature type="chain" id="PRO_5018074589" evidence="9">
    <location>
        <begin position="24"/>
        <end position="874"/>
    </location>
</feature>
<dbReference type="GO" id="GO:0004867">
    <property type="term" value="F:serine-type endopeptidase inhibitor activity"/>
    <property type="evidence" value="ECO:0007669"/>
    <property type="project" value="UniProtKB-KW"/>
</dbReference>
<keyword evidence="5 9" id="KW-0732">Signal</keyword>
<keyword evidence="3" id="KW-0964">Secreted</keyword>
<dbReference type="InterPro" id="IPR002035">
    <property type="entry name" value="VWF_A"/>
</dbReference>
<feature type="region of interest" description="Disordered" evidence="8">
    <location>
        <begin position="833"/>
        <end position="874"/>
    </location>
</feature>
<evidence type="ECO:0000256" key="7">
    <source>
        <dbReference type="ARBA" id="ARBA00023180"/>
    </source>
</evidence>
<evidence type="ECO:0000256" key="3">
    <source>
        <dbReference type="ARBA" id="ARBA00022525"/>
    </source>
</evidence>
<dbReference type="FunFam" id="3.40.50.410:FF:000013">
    <property type="entry name" value="inter-alpha-trypsin inhibitor heavy chain H2"/>
    <property type="match status" value="1"/>
</dbReference>
<feature type="domain" description="VWFA" evidence="10">
    <location>
        <begin position="266"/>
        <end position="444"/>
    </location>
</feature>
<keyword evidence="6" id="KW-0722">Serine protease inhibitor</keyword>
<dbReference type="Pfam" id="PF00092">
    <property type="entry name" value="VWA"/>
    <property type="match status" value="1"/>
</dbReference>
<evidence type="ECO:0000256" key="4">
    <source>
        <dbReference type="ARBA" id="ARBA00022690"/>
    </source>
</evidence>
<dbReference type="SMART" id="SM00327">
    <property type="entry name" value="VWA"/>
    <property type="match status" value="1"/>
</dbReference>
<dbReference type="Proteomes" id="UP000265160">
    <property type="component" value="LG3"/>
</dbReference>
<keyword evidence="7" id="KW-0325">Glycoprotein</keyword>
<evidence type="ECO:0000313" key="13">
    <source>
        <dbReference type="Proteomes" id="UP000265160"/>
    </source>
</evidence>
<evidence type="ECO:0000256" key="9">
    <source>
        <dbReference type="SAM" id="SignalP"/>
    </source>
</evidence>
<feature type="region of interest" description="Disordered" evidence="8">
    <location>
        <begin position="567"/>
        <end position="616"/>
    </location>
</feature>
<comment type="subcellular location">
    <subcellularLocation>
        <location evidence="1">Secreted</location>
    </subcellularLocation>
</comment>
<feature type="domain" description="VIT" evidence="11">
    <location>
        <begin position="16"/>
        <end position="145"/>
    </location>
</feature>
<dbReference type="PANTHER" id="PTHR10338:SF119">
    <property type="entry name" value="INTER-ALPHA-TRYPSIN INHIBITOR HEAVY CHAIN H4"/>
    <property type="match status" value="1"/>
</dbReference>
<feature type="compositionally biased region" description="Basic residues" evidence="8">
    <location>
        <begin position="587"/>
        <end position="596"/>
    </location>
</feature>
<dbReference type="STRING" id="106582.ENSMZEP00005010179"/>
<proteinExistence type="inferred from homology"/>
<accession>A0A3P9BJP7</accession>
<dbReference type="PROSITE" id="PS50234">
    <property type="entry name" value="VWFA"/>
    <property type="match status" value="1"/>
</dbReference>
<evidence type="ECO:0000256" key="6">
    <source>
        <dbReference type="ARBA" id="ARBA00022900"/>
    </source>
</evidence>
<reference evidence="12 13" key="1">
    <citation type="journal article" date="2014" name="Nature">
        <title>The genomic substrate for adaptive radiation in African cichlid fish.</title>
        <authorList>
            <person name="Brawand D."/>
            <person name="Wagner C.E."/>
            <person name="Li Y.I."/>
            <person name="Malinsky M."/>
            <person name="Keller I."/>
            <person name="Fan S."/>
            <person name="Simakov O."/>
            <person name="Ng A.Y."/>
            <person name="Lim Z.W."/>
            <person name="Bezault E."/>
            <person name="Turner-Maier J."/>
            <person name="Johnson J."/>
            <person name="Alcazar R."/>
            <person name="Noh H.J."/>
            <person name="Russell P."/>
            <person name="Aken B."/>
            <person name="Alfoldi J."/>
            <person name="Amemiya C."/>
            <person name="Azzouzi N."/>
            <person name="Baroiller J.F."/>
            <person name="Barloy-Hubler F."/>
            <person name="Berlin A."/>
            <person name="Bloomquist R."/>
            <person name="Carleton K.L."/>
            <person name="Conte M.A."/>
            <person name="D'Cotta H."/>
            <person name="Eshel O."/>
            <person name="Gaffney L."/>
            <person name="Galibert F."/>
            <person name="Gante H.F."/>
            <person name="Gnerre S."/>
            <person name="Greuter L."/>
            <person name="Guyon R."/>
            <person name="Haddad N.S."/>
            <person name="Haerty W."/>
            <person name="Harris R.M."/>
            <person name="Hofmann H.A."/>
            <person name="Hourlier T."/>
            <person name="Hulata G."/>
            <person name="Jaffe D.B."/>
            <person name="Lara M."/>
            <person name="Lee A.P."/>
            <person name="MacCallum I."/>
            <person name="Mwaiko S."/>
            <person name="Nikaido M."/>
            <person name="Nishihara H."/>
            <person name="Ozouf-Costaz C."/>
            <person name="Penman D.J."/>
            <person name="Przybylski D."/>
            <person name="Rakotomanga M."/>
            <person name="Renn S.C.P."/>
            <person name="Ribeiro F.J."/>
            <person name="Ron M."/>
            <person name="Salzburger W."/>
            <person name="Sanchez-Pulido L."/>
            <person name="Santos M.E."/>
            <person name="Searle S."/>
            <person name="Sharpe T."/>
            <person name="Swofford R."/>
            <person name="Tan F.J."/>
            <person name="Williams L."/>
            <person name="Young S."/>
            <person name="Yin S."/>
            <person name="Okada N."/>
            <person name="Kocher T.D."/>
            <person name="Miska E.A."/>
            <person name="Lander E.S."/>
            <person name="Venkatesh B."/>
            <person name="Fernald R.D."/>
            <person name="Meyer A."/>
            <person name="Ponting C.P."/>
            <person name="Streelman J.T."/>
            <person name="Lindblad-Toh K."/>
            <person name="Seehausen O."/>
            <person name="Di Palma F."/>
        </authorList>
    </citation>
    <scope>NUCLEOTIDE SEQUENCE</scope>
</reference>
<feature type="compositionally biased region" description="Acidic residues" evidence="8">
    <location>
        <begin position="864"/>
        <end position="874"/>
    </location>
</feature>
<dbReference type="Pfam" id="PF03184">
    <property type="entry name" value="DDE_1"/>
    <property type="match status" value="1"/>
</dbReference>
<dbReference type="SMART" id="SM00609">
    <property type="entry name" value="VIT"/>
    <property type="match status" value="1"/>
</dbReference>
<evidence type="ECO:0000259" key="11">
    <source>
        <dbReference type="PROSITE" id="PS51468"/>
    </source>
</evidence>
<keyword evidence="13" id="KW-1185">Reference proteome</keyword>
<sequence>VPVCARTHMWTVVLTLTNRLTLSFFSQDDWDVYSFHINSTVTSRYATTVITSRVANRMDESKEIEFHVRIPKNAFISKFQMFIDGQVYDGVVKAKEQAQQQYTEAVSRGESAGLVSSVGRTLEEFKTSVTVAAHKKVTFELTYEELMKRTHGKYELQIHARPMQPVDVYIHEEAGINFIDVKGGLSTKALANAITKTHVNKQAWVYFYPTVDQQTMCDNCGEQGMNGDLVIVYDVNRNNGLGDIKKFAGFFVHHFAPSNLPRISKNVVFVIDKSGSMQGRKIEQTRIALIHILNDLAEDDHFGLITFDGNIFPWKLELVQSNSKNVESAKNFARNIQAGGYTDINQALLQGANMLNTHDREGSASILILLTDGQPTKGVTNLGKIQSNVREAVAGKFPVYCLGFGFDVDFEFLKKMSLQNNGVARRIYVDSDADLQLKGFYEEVATPLLTDVTMIYVGGTNLTQTNFSQYYNGSEIVVAGQITDNDTETFTPQVVAISVMFDLRYLSAVILVIEVWAYLTVKQLQLSGPEKEQVKKEALSLSLKYSFVTPLTSMVVTKPLGETIHVLHKPKESEAPQRGKPPGRQSISRHRGTSTRHRSDNVGEHKHIGDKNIQPSHITNMDEVPLTFDIPVSHTVEKKGTSTVAIRTTGYEKSSFTVVLGCHANGQKLPPMVIFKRKTLPKEKFPAEIIIKANEKGWMDEEMMKDWLREVYVRRPGGFFHASPSLLICDSMRAHLTADVKKLVKQMNCELAVIPGGLTKELQPLDIGVNRPFKVRLRAAWERWMTGGDHSFTKSGRQRRASYATICQWIVDAWANMSAGTVVRAFAKAGIVSEEPHGTESDSDGEDSEPGMFDGDLAQLFNSDTEDEDFDGFE</sequence>
<comment type="similarity">
    <text evidence="2">Belongs to the ITIH family.</text>
</comment>
<dbReference type="InterPro" id="IPR050934">
    <property type="entry name" value="ITIH"/>
</dbReference>
<dbReference type="GeneTree" id="ENSGT00940000154554"/>
<name>A0A3P9BJP7_9CICH</name>
<dbReference type="AlphaFoldDB" id="A0A3P9BJP7"/>